<dbReference type="AlphaFoldDB" id="A0ABD5Z181"/>
<dbReference type="Pfam" id="PF04434">
    <property type="entry name" value="SWIM"/>
    <property type="match status" value="1"/>
</dbReference>
<keyword evidence="1" id="KW-0863">Zinc-finger</keyword>
<dbReference type="InterPro" id="IPR007527">
    <property type="entry name" value="Znf_SWIM"/>
</dbReference>
<evidence type="ECO:0000313" key="3">
    <source>
        <dbReference type="EMBL" id="MFC7198935.1"/>
    </source>
</evidence>
<dbReference type="GO" id="GO:0008270">
    <property type="term" value="F:zinc ion binding"/>
    <property type="evidence" value="ECO:0007669"/>
    <property type="project" value="UniProtKB-KW"/>
</dbReference>
<evidence type="ECO:0000259" key="2">
    <source>
        <dbReference type="PROSITE" id="PS50966"/>
    </source>
</evidence>
<dbReference type="Proteomes" id="UP001596447">
    <property type="component" value="Unassembled WGS sequence"/>
</dbReference>
<keyword evidence="1" id="KW-0479">Metal-binding</keyword>
<keyword evidence="4" id="KW-1185">Reference proteome</keyword>
<keyword evidence="1" id="KW-0862">Zinc</keyword>
<dbReference type="PROSITE" id="PS50966">
    <property type="entry name" value="ZF_SWIM"/>
    <property type="match status" value="1"/>
</dbReference>
<protein>
    <submittedName>
        <fullName evidence="3">SWIM zinc finger domain-containing protein</fullName>
    </submittedName>
</protein>
<dbReference type="PANTHER" id="PTHR22619">
    <property type="entry name" value="ZINC FINGER SWIM DOMAIN CONTAINING PROTEIN 4, 5, 6"/>
    <property type="match status" value="1"/>
</dbReference>
<feature type="domain" description="SWIM-type" evidence="2">
    <location>
        <begin position="55"/>
        <end position="92"/>
    </location>
</feature>
<evidence type="ECO:0000313" key="4">
    <source>
        <dbReference type="Proteomes" id="UP001596447"/>
    </source>
</evidence>
<comment type="caution">
    <text evidence="3">The sequence shown here is derived from an EMBL/GenBank/DDBJ whole genome shotgun (WGS) entry which is preliminary data.</text>
</comment>
<dbReference type="PANTHER" id="PTHR22619:SF0">
    <property type="entry name" value="ZINC FINGER SWIM DOMAIN-CONTAINING PROTEIN 6-LIKE PROTEIN"/>
    <property type="match status" value="1"/>
</dbReference>
<dbReference type="RefSeq" id="WP_279528888.1">
    <property type="nucleotide sequence ID" value="NZ_CP122312.1"/>
</dbReference>
<organism evidence="3 4">
    <name type="scientific">Halospeciosus flavus</name>
    <dbReference type="NCBI Taxonomy" id="3032283"/>
    <lineage>
        <taxon>Archaea</taxon>
        <taxon>Methanobacteriati</taxon>
        <taxon>Methanobacteriota</taxon>
        <taxon>Stenosarchaea group</taxon>
        <taxon>Halobacteria</taxon>
        <taxon>Halobacteriales</taxon>
        <taxon>Halobacteriaceae</taxon>
        <taxon>Halospeciosus</taxon>
    </lineage>
</organism>
<name>A0ABD5Z181_9EURY</name>
<dbReference type="EMBL" id="JBHTAR010000011">
    <property type="protein sequence ID" value="MFC7198935.1"/>
    <property type="molecule type" value="Genomic_DNA"/>
</dbReference>
<reference evidence="3 4" key="1">
    <citation type="journal article" date="2019" name="Int. J. Syst. Evol. Microbiol.">
        <title>The Global Catalogue of Microorganisms (GCM) 10K type strain sequencing project: providing services to taxonomists for standard genome sequencing and annotation.</title>
        <authorList>
            <consortium name="The Broad Institute Genomics Platform"/>
            <consortium name="The Broad Institute Genome Sequencing Center for Infectious Disease"/>
            <person name="Wu L."/>
            <person name="Ma J."/>
        </authorList>
    </citation>
    <scope>NUCLEOTIDE SEQUENCE [LARGE SCALE GENOMIC DNA]</scope>
    <source>
        <strain evidence="3 4">XZGYJ-43</strain>
    </source>
</reference>
<accession>A0ABD5Z181</accession>
<sequence>MGRDAPLTETTVRRLARSQSYDRGENYYEQGAVLDIEKRGETLRAEVEGSQYEPYQVTVELGDSGIVDSECSCPYDHGGICKHRVAVLLTSLRDPDAVTTHPPVSELLADCDRETLYTVLVDLLDDRPELVDDVEQRLAEQGVTAAAEGETEPPVSQASLNPEQVRRRVRDLLDFSQSGVVSDPRADMEQRVDDLSDLVDDAWTLVEAGDGDAALDVLKAIAEELLGEEWLRLSDDDSGAVFECLDELGAACSEAVLTADLADDEREAWAAQLDTWADELASYTREPPFRAAAAAADRGWDDDRLQRVLDDTEDTSRLWEDENGRPWYADDVAVAYLDVLERNGRTDEYLRLSKATDQTEQHTTKLIEVGRVDDAVEYAVENLSTPDVAVAVAQTLGECDRPADAIRVAREGLSDDGPKKAELAAWLREFAANHGDNESAVQAAITAFDADPSLTAYQAAEDVAGDSWPATREELLASLEQRRPERPSTARDHVEVFLYENRLDEAISIANRFEHHSVVEPVVDAAIKDRPQWAIDACKAQAEPIIEAGKSDQYRHAVRWLEKAGKAAREAGTLDDWHEYVETLRERHSRKYKLAPMLDDLLADF</sequence>
<gene>
    <name evidence="3" type="ORF">ACFQJ9_05805</name>
</gene>
<evidence type="ECO:0000256" key="1">
    <source>
        <dbReference type="PROSITE-ProRule" id="PRU00325"/>
    </source>
</evidence>
<proteinExistence type="predicted"/>